<gene>
    <name evidence="1" type="ORF">EV420DRAFT_712823</name>
</gene>
<sequence length="367" mass="42180">MSRTDASNQQCSVSIPYIPPEIIDEIVDYLWNDNRALISCSSVCRLFYPRTRMHLFHTIDIRRRSNTATRFVDMTKASPNLLSYVTDTRILGTTVHSILAPVLPLMINLTSLKIQFIKLAKICDLHAHDFQLLGLKQFSLDGFYYDKEGPPFSPSPTQRGPALERMNLVVDGNLHLLPSFFHAGLRSVYIDALQYLEVDKPAEKDLRVLSELTRAAGSLKHLRLLEVQWDVRHWPDPPTLALTGLETLSMEIWYKDDLARIDLCLLRWLIISLSSMDEVSSLQSLELKLKCWEDSELQEVDEMWLLWMQLDVVLSRPNLSRLHQLTIKISGEETTEEGLLYAQTLTNHRFPLAQERGILMVCTDDED</sequence>
<accession>A0AA39JYL9</accession>
<dbReference type="GeneID" id="85366733"/>
<evidence type="ECO:0008006" key="3">
    <source>
        <dbReference type="Google" id="ProtNLM"/>
    </source>
</evidence>
<evidence type="ECO:0000313" key="1">
    <source>
        <dbReference type="EMBL" id="KAK0451341.1"/>
    </source>
</evidence>
<dbReference type="EMBL" id="JAUEPS010000033">
    <property type="protein sequence ID" value="KAK0451341.1"/>
    <property type="molecule type" value="Genomic_DNA"/>
</dbReference>
<reference evidence="1" key="1">
    <citation type="submission" date="2023-06" db="EMBL/GenBank/DDBJ databases">
        <authorList>
            <consortium name="Lawrence Berkeley National Laboratory"/>
            <person name="Ahrendt S."/>
            <person name="Sahu N."/>
            <person name="Indic B."/>
            <person name="Wong-Bajracharya J."/>
            <person name="Merenyi Z."/>
            <person name="Ke H.-M."/>
            <person name="Monk M."/>
            <person name="Kocsube S."/>
            <person name="Drula E."/>
            <person name="Lipzen A."/>
            <person name="Balint B."/>
            <person name="Henrissat B."/>
            <person name="Andreopoulos B."/>
            <person name="Martin F.M."/>
            <person name="Harder C.B."/>
            <person name="Rigling D."/>
            <person name="Ford K.L."/>
            <person name="Foster G.D."/>
            <person name="Pangilinan J."/>
            <person name="Papanicolaou A."/>
            <person name="Barry K."/>
            <person name="LaButti K."/>
            <person name="Viragh M."/>
            <person name="Koriabine M."/>
            <person name="Yan M."/>
            <person name="Riley R."/>
            <person name="Champramary S."/>
            <person name="Plett K.L."/>
            <person name="Tsai I.J."/>
            <person name="Slot J."/>
            <person name="Sipos G."/>
            <person name="Plett J."/>
            <person name="Nagy L.G."/>
            <person name="Grigoriev I.V."/>
        </authorList>
    </citation>
    <scope>NUCLEOTIDE SEQUENCE</scope>
    <source>
        <strain evidence="1">CCBAS 213</strain>
    </source>
</reference>
<comment type="caution">
    <text evidence="1">The sequence shown here is derived from an EMBL/GenBank/DDBJ whole genome shotgun (WGS) entry which is preliminary data.</text>
</comment>
<name>A0AA39JYL9_ARMTA</name>
<dbReference type="RefSeq" id="XP_060327678.1">
    <property type="nucleotide sequence ID" value="XM_060483185.1"/>
</dbReference>
<dbReference type="SUPFAM" id="SSF81383">
    <property type="entry name" value="F-box domain"/>
    <property type="match status" value="1"/>
</dbReference>
<proteinExistence type="predicted"/>
<organism evidence="1 2">
    <name type="scientific">Armillaria tabescens</name>
    <name type="common">Ringless honey mushroom</name>
    <name type="synonym">Agaricus tabescens</name>
    <dbReference type="NCBI Taxonomy" id="1929756"/>
    <lineage>
        <taxon>Eukaryota</taxon>
        <taxon>Fungi</taxon>
        <taxon>Dikarya</taxon>
        <taxon>Basidiomycota</taxon>
        <taxon>Agaricomycotina</taxon>
        <taxon>Agaricomycetes</taxon>
        <taxon>Agaricomycetidae</taxon>
        <taxon>Agaricales</taxon>
        <taxon>Marasmiineae</taxon>
        <taxon>Physalacriaceae</taxon>
        <taxon>Desarmillaria</taxon>
    </lineage>
</organism>
<dbReference type="Proteomes" id="UP001175211">
    <property type="component" value="Unassembled WGS sequence"/>
</dbReference>
<dbReference type="InterPro" id="IPR036047">
    <property type="entry name" value="F-box-like_dom_sf"/>
</dbReference>
<dbReference type="AlphaFoldDB" id="A0AA39JYL9"/>
<keyword evidence="2" id="KW-1185">Reference proteome</keyword>
<evidence type="ECO:0000313" key="2">
    <source>
        <dbReference type="Proteomes" id="UP001175211"/>
    </source>
</evidence>
<protein>
    <recommendedName>
        <fullName evidence="3">F-box domain-containing protein</fullName>
    </recommendedName>
</protein>